<dbReference type="EMBL" id="CP136920">
    <property type="protein sequence ID" value="WOO39947.1"/>
    <property type="molecule type" value="Genomic_DNA"/>
</dbReference>
<reference evidence="1 2" key="1">
    <citation type="submission" date="2023-10" db="EMBL/GenBank/DDBJ databases">
        <title>Rubellicoccus peritrichatus gen. nov., sp. nov., isolated from an algae of coral reef tank.</title>
        <authorList>
            <person name="Luo J."/>
        </authorList>
    </citation>
    <scope>NUCLEOTIDE SEQUENCE [LARGE SCALE GENOMIC DNA]</scope>
    <source>
        <strain evidence="1 2">CR14</strain>
    </source>
</reference>
<accession>A0AAQ3QUN6</accession>
<dbReference type="RefSeq" id="WP_317832009.1">
    <property type="nucleotide sequence ID" value="NZ_CP136920.1"/>
</dbReference>
<sequence>MDIQSFFYPEFAPSLEHTSNHRDYVELVDENHRTNYLNSLQYMDKSEWLITAYKLNLNFHEQFWVLDMMRVDEEAEFGKALGWLNIYLEIDSIAREVLPFRKPFL</sequence>
<protein>
    <submittedName>
        <fullName evidence="1">Uncharacterized protein</fullName>
    </submittedName>
</protein>
<dbReference type="Proteomes" id="UP001304300">
    <property type="component" value="Chromosome"/>
</dbReference>
<dbReference type="AlphaFoldDB" id="A0AAQ3QUN6"/>
<gene>
    <name evidence="1" type="ORF">RZN69_15075</name>
</gene>
<dbReference type="KEGG" id="puo:RZN69_15075"/>
<keyword evidence="2" id="KW-1185">Reference proteome</keyword>
<organism evidence="1 2">
    <name type="scientific">Rubellicoccus peritrichatus</name>
    <dbReference type="NCBI Taxonomy" id="3080537"/>
    <lineage>
        <taxon>Bacteria</taxon>
        <taxon>Pseudomonadati</taxon>
        <taxon>Verrucomicrobiota</taxon>
        <taxon>Opitutia</taxon>
        <taxon>Puniceicoccales</taxon>
        <taxon>Cerasicoccaceae</taxon>
        <taxon>Rubellicoccus</taxon>
    </lineage>
</organism>
<evidence type="ECO:0000313" key="1">
    <source>
        <dbReference type="EMBL" id="WOO39947.1"/>
    </source>
</evidence>
<name>A0AAQ3QUN6_9BACT</name>
<evidence type="ECO:0000313" key="2">
    <source>
        <dbReference type="Proteomes" id="UP001304300"/>
    </source>
</evidence>
<proteinExistence type="predicted"/>